<accession>A0A067PGR0</accession>
<dbReference type="InterPro" id="IPR001155">
    <property type="entry name" value="OxRdtase_FMN_N"/>
</dbReference>
<evidence type="ECO:0000313" key="2">
    <source>
        <dbReference type="EMBL" id="KDQ53954.1"/>
    </source>
</evidence>
<evidence type="ECO:0000259" key="1">
    <source>
        <dbReference type="Pfam" id="PF00724"/>
    </source>
</evidence>
<dbReference type="InterPro" id="IPR045247">
    <property type="entry name" value="Oye-like"/>
</dbReference>
<dbReference type="AlphaFoldDB" id="A0A067PGR0"/>
<name>A0A067PGR0_9AGAM</name>
<dbReference type="InParanoid" id="A0A067PGR0"/>
<reference evidence="3" key="1">
    <citation type="journal article" date="2014" name="Proc. Natl. Acad. Sci. U.S.A.">
        <title>Extensive sampling of basidiomycete genomes demonstrates inadequacy of the white-rot/brown-rot paradigm for wood decay fungi.</title>
        <authorList>
            <person name="Riley R."/>
            <person name="Salamov A.A."/>
            <person name="Brown D.W."/>
            <person name="Nagy L.G."/>
            <person name="Floudas D."/>
            <person name="Held B.W."/>
            <person name="Levasseur A."/>
            <person name="Lombard V."/>
            <person name="Morin E."/>
            <person name="Otillar R."/>
            <person name="Lindquist E.A."/>
            <person name="Sun H."/>
            <person name="LaButti K.M."/>
            <person name="Schmutz J."/>
            <person name="Jabbour D."/>
            <person name="Luo H."/>
            <person name="Baker S.E."/>
            <person name="Pisabarro A.G."/>
            <person name="Walton J.D."/>
            <person name="Blanchette R.A."/>
            <person name="Henrissat B."/>
            <person name="Martin F."/>
            <person name="Cullen D."/>
            <person name="Hibbett D.S."/>
            <person name="Grigoriev I.V."/>
        </authorList>
    </citation>
    <scope>NUCLEOTIDE SEQUENCE [LARGE SCALE GENOMIC DNA]</scope>
    <source>
        <strain evidence="3">MUCL 33604</strain>
    </source>
</reference>
<dbReference type="GO" id="GO:0003959">
    <property type="term" value="F:NADPH dehydrogenase activity"/>
    <property type="evidence" value="ECO:0007669"/>
    <property type="project" value="TreeGrafter"/>
</dbReference>
<dbReference type="STRING" id="933084.A0A067PGR0"/>
<dbReference type="GO" id="GO:0010181">
    <property type="term" value="F:FMN binding"/>
    <property type="evidence" value="ECO:0007669"/>
    <property type="project" value="InterPro"/>
</dbReference>
<dbReference type="FunFam" id="3.20.20.70:FF:000138">
    <property type="entry name" value="NADPH dehydrogenase 1"/>
    <property type="match status" value="1"/>
</dbReference>
<evidence type="ECO:0000313" key="3">
    <source>
        <dbReference type="Proteomes" id="UP000027265"/>
    </source>
</evidence>
<dbReference type="EMBL" id="KL197731">
    <property type="protein sequence ID" value="KDQ53954.1"/>
    <property type="molecule type" value="Genomic_DNA"/>
</dbReference>
<dbReference type="Pfam" id="PF00724">
    <property type="entry name" value="Oxidored_FMN"/>
    <property type="match status" value="1"/>
</dbReference>
<organism evidence="2 3">
    <name type="scientific">Jaapia argillacea MUCL 33604</name>
    <dbReference type="NCBI Taxonomy" id="933084"/>
    <lineage>
        <taxon>Eukaryota</taxon>
        <taxon>Fungi</taxon>
        <taxon>Dikarya</taxon>
        <taxon>Basidiomycota</taxon>
        <taxon>Agaricomycotina</taxon>
        <taxon>Agaricomycetes</taxon>
        <taxon>Agaricomycetidae</taxon>
        <taxon>Jaapiales</taxon>
        <taxon>Jaapiaceae</taxon>
        <taxon>Jaapia</taxon>
    </lineage>
</organism>
<dbReference type="Proteomes" id="UP000027265">
    <property type="component" value="Unassembled WGS sequence"/>
</dbReference>
<dbReference type="Gene3D" id="3.20.20.70">
    <property type="entry name" value="Aldolase class I"/>
    <property type="match status" value="1"/>
</dbReference>
<dbReference type="CDD" id="cd02933">
    <property type="entry name" value="OYE_like_FMN"/>
    <property type="match status" value="1"/>
</dbReference>
<dbReference type="HOGENOM" id="CLU_012153_0_0_1"/>
<sequence length="375" mass="41403">MSSTSALFKPIRLGNLSLSHRVVLAPLTRLRATSAHVPTDLQTEYYKQRASTPGTLLITEATFIAAKAGGLPNVPGIWNDEQVVGWKKVTDAVHSQGSFIFLQLWALGRAANPAVLTAEDPSFPYVSSSPRALSDKPYPPRALTLDEIQEYIQLYATAAGNAVKAGFDGVEIHGANGYLIDQFLQDVVNERTDRYGGSIENRARFGLEVVEAVTKVVGAQRTAIRLSPWEVYQQMRMEDPIPTFSYFVTRLRDLYPELAYIHVTEPRVGAGEDREAQAGESNDFIRDIWSPRPLITAGGYTRDLAIEVADKTGNLVAFGRRFISNPDLPQRLQNGVALTAYNRKTFYSPGVEGYTDYPFASQSGTRGLEEVRAQL</sequence>
<feature type="domain" description="NADH:flavin oxidoreductase/NADH oxidase N-terminal" evidence="1">
    <location>
        <begin position="7"/>
        <end position="337"/>
    </location>
</feature>
<proteinExistence type="predicted"/>
<dbReference type="InterPro" id="IPR013785">
    <property type="entry name" value="Aldolase_TIM"/>
</dbReference>
<gene>
    <name evidence="2" type="ORF">JAAARDRAFT_38938</name>
</gene>
<protein>
    <recommendedName>
        <fullName evidence="1">NADH:flavin oxidoreductase/NADH oxidase N-terminal domain-containing protein</fullName>
    </recommendedName>
</protein>
<keyword evidence="3" id="KW-1185">Reference proteome</keyword>
<dbReference type="PANTHER" id="PTHR22893:SF91">
    <property type="entry name" value="NADPH DEHYDROGENASE 2-RELATED"/>
    <property type="match status" value="1"/>
</dbReference>
<dbReference type="PANTHER" id="PTHR22893">
    <property type="entry name" value="NADH OXIDOREDUCTASE-RELATED"/>
    <property type="match status" value="1"/>
</dbReference>
<dbReference type="SUPFAM" id="SSF51395">
    <property type="entry name" value="FMN-linked oxidoreductases"/>
    <property type="match status" value="1"/>
</dbReference>
<dbReference type="FunCoup" id="A0A067PGR0">
    <property type="interactions" value="251"/>
</dbReference>
<dbReference type="OrthoDB" id="276546at2759"/>